<name>A0A0G0YFU6_9BACT</name>
<reference evidence="1 2" key="1">
    <citation type="journal article" date="2015" name="Nature">
        <title>rRNA introns, odd ribosomes, and small enigmatic genomes across a large radiation of phyla.</title>
        <authorList>
            <person name="Brown C.T."/>
            <person name="Hug L.A."/>
            <person name="Thomas B.C."/>
            <person name="Sharon I."/>
            <person name="Castelle C.J."/>
            <person name="Singh A."/>
            <person name="Wilkins M.J."/>
            <person name="Williams K.H."/>
            <person name="Banfield J.F."/>
        </authorList>
    </citation>
    <scope>NUCLEOTIDE SEQUENCE [LARGE SCALE GENOMIC DNA]</scope>
</reference>
<accession>A0A0G0YFU6</accession>
<gene>
    <name evidence="1" type="ORF">UU50_C0009G0009</name>
</gene>
<proteinExistence type="predicted"/>
<protein>
    <submittedName>
        <fullName evidence="1">Uncharacterized protein</fullName>
    </submittedName>
</protein>
<sequence length="54" mass="6487">MSTTTMRYYKLTLAYLPSRFDRQAREAGKYIRTQISRRKIKQFLRIATTSLNLQ</sequence>
<evidence type="ECO:0000313" key="2">
    <source>
        <dbReference type="Proteomes" id="UP000033930"/>
    </source>
</evidence>
<organism evidence="1 2">
    <name type="scientific">Candidatus Uhrbacteria bacterium GW2011_GWC1_41_20</name>
    <dbReference type="NCBI Taxonomy" id="1618983"/>
    <lineage>
        <taxon>Bacteria</taxon>
        <taxon>Candidatus Uhriibacteriota</taxon>
    </lineage>
</organism>
<evidence type="ECO:0000313" key="1">
    <source>
        <dbReference type="EMBL" id="KKR99192.1"/>
    </source>
</evidence>
<dbReference type="Proteomes" id="UP000033930">
    <property type="component" value="Unassembled WGS sequence"/>
</dbReference>
<comment type="caution">
    <text evidence="1">The sequence shown here is derived from an EMBL/GenBank/DDBJ whole genome shotgun (WGS) entry which is preliminary data.</text>
</comment>
<dbReference type="AlphaFoldDB" id="A0A0G0YFU6"/>
<dbReference type="EMBL" id="LCAW01000009">
    <property type="protein sequence ID" value="KKR99192.1"/>
    <property type="molecule type" value="Genomic_DNA"/>
</dbReference>